<dbReference type="AlphaFoldDB" id="A0A8J2U298"/>
<dbReference type="Gene3D" id="3.40.630.30">
    <property type="match status" value="1"/>
</dbReference>
<dbReference type="SUPFAM" id="SSF55729">
    <property type="entry name" value="Acyl-CoA N-acyltransferases (Nat)"/>
    <property type="match status" value="1"/>
</dbReference>
<dbReference type="EMBL" id="BMDX01000002">
    <property type="protein sequence ID" value="GGA66176.1"/>
    <property type="molecule type" value="Genomic_DNA"/>
</dbReference>
<dbReference type="InterPro" id="IPR000182">
    <property type="entry name" value="GNAT_dom"/>
</dbReference>
<evidence type="ECO:0000259" key="1">
    <source>
        <dbReference type="PROSITE" id="PS51186"/>
    </source>
</evidence>
<evidence type="ECO:0000313" key="3">
    <source>
        <dbReference type="Proteomes" id="UP000619743"/>
    </source>
</evidence>
<gene>
    <name evidence="2" type="ORF">GCM10011369_04670</name>
</gene>
<dbReference type="GO" id="GO:0016747">
    <property type="term" value="F:acyltransferase activity, transferring groups other than amino-acyl groups"/>
    <property type="evidence" value="ECO:0007669"/>
    <property type="project" value="InterPro"/>
</dbReference>
<dbReference type="OrthoDB" id="9792929at2"/>
<dbReference type="PANTHER" id="PTHR43072:SF60">
    <property type="entry name" value="L-2,4-DIAMINOBUTYRIC ACID ACETYLTRANSFERASE"/>
    <property type="match status" value="1"/>
</dbReference>
<organism evidence="2 3">
    <name type="scientific">Neiella marina</name>
    <dbReference type="NCBI Taxonomy" id="508461"/>
    <lineage>
        <taxon>Bacteria</taxon>
        <taxon>Pseudomonadati</taxon>
        <taxon>Pseudomonadota</taxon>
        <taxon>Gammaproteobacteria</taxon>
        <taxon>Alteromonadales</taxon>
        <taxon>Echinimonadaceae</taxon>
        <taxon>Neiella</taxon>
    </lineage>
</organism>
<feature type="domain" description="N-acetyltransferase" evidence="1">
    <location>
        <begin position="1"/>
        <end position="154"/>
    </location>
</feature>
<proteinExistence type="predicted"/>
<reference evidence="3" key="1">
    <citation type="journal article" date="2019" name="Int. J. Syst. Evol. Microbiol.">
        <title>The Global Catalogue of Microorganisms (GCM) 10K type strain sequencing project: providing services to taxonomists for standard genome sequencing and annotation.</title>
        <authorList>
            <consortium name="The Broad Institute Genomics Platform"/>
            <consortium name="The Broad Institute Genome Sequencing Center for Infectious Disease"/>
            <person name="Wu L."/>
            <person name="Ma J."/>
        </authorList>
    </citation>
    <scope>NUCLEOTIDE SEQUENCE [LARGE SCALE GENOMIC DNA]</scope>
    <source>
        <strain evidence="3">CGMCC 1.10130</strain>
    </source>
</reference>
<dbReference type="PROSITE" id="PS51186">
    <property type="entry name" value="GNAT"/>
    <property type="match status" value="1"/>
</dbReference>
<dbReference type="Proteomes" id="UP000619743">
    <property type="component" value="Unassembled WGS sequence"/>
</dbReference>
<dbReference type="PANTHER" id="PTHR43072">
    <property type="entry name" value="N-ACETYLTRANSFERASE"/>
    <property type="match status" value="1"/>
</dbReference>
<dbReference type="CDD" id="cd04301">
    <property type="entry name" value="NAT_SF"/>
    <property type="match status" value="1"/>
</dbReference>
<sequence length="154" mass="17458">MKIVRADLSHIDDLGELFDKYRQFYGQHGDLSTAKRFIRDRLWNEESVIFLVMSSSNQPAGFAQLYPTYSSVSMRRVWILNDVFIDPTYRASGYAKALLDKVVEFGGQSNALALKLAIAADNDAGKSLYESCGFSRISQFDHYTLRLDEGRIGK</sequence>
<dbReference type="Pfam" id="PF00583">
    <property type="entry name" value="Acetyltransf_1"/>
    <property type="match status" value="1"/>
</dbReference>
<dbReference type="RefSeq" id="WP_087504547.1">
    <property type="nucleotide sequence ID" value="NZ_BMDX01000002.1"/>
</dbReference>
<name>A0A8J2U298_9GAMM</name>
<protein>
    <submittedName>
        <fullName evidence="2">N-acetyltransferase</fullName>
    </submittedName>
</protein>
<accession>A0A8J2U298</accession>
<keyword evidence="3" id="KW-1185">Reference proteome</keyword>
<comment type="caution">
    <text evidence="2">The sequence shown here is derived from an EMBL/GenBank/DDBJ whole genome shotgun (WGS) entry which is preliminary data.</text>
</comment>
<evidence type="ECO:0000313" key="2">
    <source>
        <dbReference type="EMBL" id="GGA66176.1"/>
    </source>
</evidence>
<dbReference type="InterPro" id="IPR016181">
    <property type="entry name" value="Acyl_CoA_acyltransferase"/>
</dbReference>